<sequence>MNTSQIVIGHNFSNSSHHALAGWISERGDPTCTQLLAGRLPTVKRAYKTQGLRKGNIALSRSVTSIRGVRVMSDNRAIDAQRDELATLRERVRCELVLEREGYRLDREATAQRSAKNLKFRRGEGEIIIVNHGGKGWWDPTNPDRSARGDVIKLVQHLKPGLNLGHVRRELRNLIGLEPSYEVRERTKPTSTDTNQKRDPAWMWEHRNPPQQGSAAWRYLSEERGLPDRILDAAAKQNLLREGPNGTAWFAHRDNQGALSGMEMRGPEYRGFSTGGIGKRLFRFESDPGVPPSRVVVAEAAIDALSFASMDRFSRNTLYLSTGGGMSPESVAELKQVLTDVAQRPEGRLVIAVDNDQQGDHYAAMFSKMAQEVGLWNGRASPKTPGSDWNQVLRARGNKESSAPRPFGELAGSATTTTPHPQVAAGWVDDLKSRKRQQSQPVPQAEQAAPSVRRSGSPSLGGR</sequence>
<evidence type="ECO:0000313" key="4">
    <source>
        <dbReference type="Proteomes" id="UP000029448"/>
    </source>
</evidence>
<evidence type="ECO:0000256" key="1">
    <source>
        <dbReference type="SAM" id="MobiDB-lite"/>
    </source>
</evidence>
<dbReference type="EMBL" id="JOKM01000061">
    <property type="protein sequence ID" value="KGB23392.1"/>
    <property type="molecule type" value="Genomic_DNA"/>
</dbReference>
<feature type="compositionally biased region" description="Polar residues" evidence="1">
    <location>
        <begin position="454"/>
        <end position="463"/>
    </location>
</feature>
<feature type="domain" description="DUF3991" evidence="2">
    <location>
        <begin position="218"/>
        <end position="285"/>
    </location>
</feature>
<reference evidence="3 4" key="1">
    <citation type="submission" date="2014-06" db="EMBL/GenBank/DDBJ databases">
        <title>Functional and comparative genomic analyses of the Drosophila gut microbiota identify candidate symbiosis factors.</title>
        <authorList>
            <person name="Newell P.D."/>
            <person name="Chaston J.M."/>
            <person name="Douglas A.E."/>
        </authorList>
    </citation>
    <scope>NUCLEOTIDE SEQUENCE [LARGE SCALE GENOMIC DNA]</scope>
    <source>
        <strain evidence="3 4">DmCS_006</strain>
    </source>
</reference>
<feature type="region of interest" description="Disordered" evidence="1">
    <location>
        <begin position="397"/>
        <end position="463"/>
    </location>
</feature>
<dbReference type="InterPro" id="IPR025054">
    <property type="entry name" value="DUF3991"/>
</dbReference>
<dbReference type="STRING" id="104102.AtDm6_1667"/>
<proteinExistence type="predicted"/>
<dbReference type="Pfam" id="PF13154">
    <property type="entry name" value="DUF3991"/>
    <property type="match status" value="1"/>
</dbReference>
<organism evidence="3 4">
    <name type="scientific">Acetobacter tropicalis</name>
    <dbReference type="NCBI Taxonomy" id="104102"/>
    <lineage>
        <taxon>Bacteria</taxon>
        <taxon>Pseudomonadati</taxon>
        <taxon>Pseudomonadota</taxon>
        <taxon>Alphaproteobacteria</taxon>
        <taxon>Acetobacterales</taxon>
        <taxon>Acetobacteraceae</taxon>
        <taxon>Acetobacter</taxon>
    </lineage>
</organism>
<name>A0A094YPT8_9PROT</name>
<evidence type="ECO:0000313" key="3">
    <source>
        <dbReference type="EMBL" id="KGB23392.1"/>
    </source>
</evidence>
<dbReference type="AlphaFoldDB" id="A0A094YPT8"/>
<dbReference type="Gene3D" id="3.40.1360.10">
    <property type="match status" value="1"/>
</dbReference>
<protein>
    <recommendedName>
        <fullName evidence="2">DUF3991 domain-containing protein</fullName>
    </recommendedName>
</protein>
<evidence type="ECO:0000259" key="2">
    <source>
        <dbReference type="Pfam" id="PF13154"/>
    </source>
</evidence>
<comment type="caution">
    <text evidence="3">The sequence shown here is derived from an EMBL/GenBank/DDBJ whole genome shotgun (WGS) entry which is preliminary data.</text>
</comment>
<keyword evidence="4" id="KW-1185">Reference proteome</keyword>
<dbReference type="CDD" id="cd00188">
    <property type="entry name" value="TOPRIM"/>
    <property type="match status" value="1"/>
</dbReference>
<dbReference type="Proteomes" id="UP000029448">
    <property type="component" value="Unassembled WGS sequence"/>
</dbReference>
<dbReference type="PATRIC" id="fig|104102.7.peg.1648"/>
<accession>A0A094YPT8</accession>
<gene>
    <name evidence="3" type="ORF">AtDm6_1667</name>
</gene>
<dbReference type="Pfam" id="PF13155">
    <property type="entry name" value="Toprim_2"/>
    <property type="match status" value="1"/>
</dbReference>